<organism evidence="3 4">
    <name type="scientific">Rozella allomycis (strain CSF55)</name>
    <dbReference type="NCBI Taxonomy" id="988480"/>
    <lineage>
        <taxon>Eukaryota</taxon>
        <taxon>Fungi</taxon>
        <taxon>Fungi incertae sedis</taxon>
        <taxon>Cryptomycota</taxon>
        <taxon>Cryptomycota incertae sedis</taxon>
        <taxon>Rozella</taxon>
    </lineage>
</organism>
<feature type="compositionally biased region" description="Polar residues" evidence="1">
    <location>
        <begin position="212"/>
        <end position="221"/>
    </location>
</feature>
<keyword evidence="2" id="KW-1133">Transmembrane helix</keyword>
<keyword evidence="2" id="KW-0472">Membrane</keyword>
<feature type="transmembrane region" description="Helical" evidence="2">
    <location>
        <begin position="6"/>
        <end position="25"/>
    </location>
</feature>
<keyword evidence="4" id="KW-1185">Reference proteome</keyword>
<gene>
    <name evidence="3" type="ORF">O9G_002538</name>
</gene>
<feature type="transmembrane region" description="Helical" evidence="2">
    <location>
        <begin position="37"/>
        <end position="67"/>
    </location>
</feature>
<dbReference type="AlphaFoldDB" id="A0A075AU46"/>
<evidence type="ECO:0000313" key="4">
    <source>
        <dbReference type="Proteomes" id="UP000030755"/>
    </source>
</evidence>
<sequence>MSISQALVTVWILAVSGTNLTALLFNRTPGFFLTDKVVICYSLVALFVLFITPVFNILNLFSFAFVIPMSFLDAVSKVNAVLNGGVFLALKNQTDSTTFFTPIICGIIAGSFGGIIADAFGLLKEKPEFSFPASIKSFSVSVFLSAITALVAVEYKRDYFSNIAGFSWKSFPVEFDDIKAALVWIVFLVTFVNFFIQKKAFAPAKEVKAKSSGMSSVFSTPSKKKKQKAA</sequence>
<evidence type="ECO:0000256" key="1">
    <source>
        <dbReference type="SAM" id="MobiDB-lite"/>
    </source>
</evidence>
<dbReference type="EMBL" id="KE561038">
    <property type="protein sequence ID" value="EPZ33826.1"/>
    <property type="molecule type" value="Genomic_DNA"/>
</dbReference>
<feature type="region of interest" description="Disordered" evidence="1">
    <location>
        <begin position="206"/>
        <end position="230"/>
    </location>
</feature>
<keyword evidence="2" id="KW-0812">Transmembrane</keyword>
<accession>A0A075AU46</accession>
<feature type="transmembrane region" description="Helical" evidence="2">
    <location>
        <begin position="99"/>
        <end position="123"/>
    </location>
</feature>
<evidence type="ECO:0000256" key="2">
    <source>
        <dbReference type="SAM" id="Phobius"/>
    </source>
</evidence>
<proteinExistence type="predicted"/>
<protein>
    <submittedName>
        <fullName evidence="3">Uncharacterized protein</fullName>
    </submittedName>
</protein>
<feature type="transmembrane region" description="Helical" evidence="2">
    <location>
        <begin position="135"/>
        <end position="153"/>
    </location>
</feature>
<name>A0A075AU46_ROZAC</name>
<feature type="transmembrane region" description="Helical" evidence="2">
    <location>
        <begin position="178"/>
        <end position="196"/>
    </location>
</feature>
<evidence type="ECO:0000313" key="3">
    <source>
        <dbReference type="EMBL" id="EPZ33826.1"/>
    </source>
</evidence>
<reference evidence="3 4" key="1">
    <citation type="journal article" date="2013" name="Curr. Biol.">
        <title>Shared signatures of parasitism and phylogenomics unite Cryptomycota and microsporidia.</title>
        <authorList>
            <person name="James T.Y."/>
            <person name="Pelin A."/>
            <person name="Bonen L."/>
            <person name="Ahrendt S."/>
            <person name="Sain D."/>
            <person name="Corradi N."/>
            <person name="Stajich J.E."/>
        </authorList>
    </citation>
    <scope>NUCLEOTIDE SEQUENCE [LARGE SCALE GENOMIC DNA]</scope>
    <source>
        <strain evidence="3 4">CSF55</strain>
    </source>
</reference>
<dbReference type="Proteomes" id="UP000030755">
    <property type="component" value="Unassembled WGS sequence"/>
</dbReference>
<dbReference type="HOGENOM" id="CLU_1205349_0_0_1"/>